<dbReference type="PANTHER" id="PTHR43649">
    <property type="entry name" value="ARABINOSE-BINDING PROTEIN-RELATED"/>
    <property type="match status" value="1"/>
</dbReference>
<accession>A0ABS4ISZ2</accession>
<evidence type="ECO:0000313" key="3">
    <source>
        <dbReference type="Proteomes" id="UP001519287"/>
    </source>
</evidence>
<comment type="caution">
    <text evidence="2">The sequence shown here is derived from an EMBL/GenBank/DDBJ whole genome shotgun (WGS) entry which is preliminary data.</text>
</comment>
<dbReference type="Gene3D" id="3.40.190.10">
    <property type="entry name" value="Periplasmic binding protein-like II"/>
    <property type="match status" value="1"/>
</dbReference>
<feature type="region of interest" description="Disordered" evidence="1">
    <location>
        <begin position="31"/>
        <end position="60"/>
    </location>
</feature>
<dbReference type="Pfam" id="PF01547">
    <property type="entry name" value="SBP_bac_1"/>
    <property type="match status" value="1"/>
</dbReference>
<sequence length="498" mass="56150">MSKRVKWSGSLLVVWMVAFIFLTGCSGSNSGNKPADSAQSEKPAQQEISTSNPPETEKLGIQLDPNKKVKLRYYTPSAYDQVEFEAAYPEWQKLYPNIEVELVLVSSGDFNTSVKMATIAGEQVDVIYTGTTNLERSNPGSLYVPLDDFIKKDGWDLNAEFGDYKDQLMIDGKLYGIPRAIAPDGVWYNKKLFQEQGIPDPSSGDWTWKEFFQIAKKLTKLDEKGNSMRYGIQDWTFQTGNLATSTLNLALYAGWEMIKGDGSFNTDWEPYKEAVQLMYNAVYVDKSMASPADIAAKGLHWQNDYYSGVNAMGIGGRNGALFQDLAVEYGQLTHEDDDAGIHTLAPMPRWDGSSPKKQALSTIVSDSISKLSKNPDEAYMFIKWHATKSIEIASKVAHRIPASSKLDKAALMNNWRYYNNKDGKLVQGKQRDELYNRMLDPEIKTIYFQNSVKYSYSAKMKAELEKHLSKLFANEIKVDEMIDSAKIATFNIYEEESK</sequence>
<gene>
    <name evidence="2" type="ORF">J2Z66_001848</name>
</gene>
<dbReference type="RefSeq" id="WP_209971035.1">
    <property type="nucleotide sequence ID" value="NZ_JAGGLB010000004.1"/>
</dbReference>
<proteinExistence type="predicted"/>
<dbReference type="Proteomes" id="UP001519287">
    <property type="component" value="Unassembled WGS sequence"/>
</dbReference>
<dbReference type="PANTHER" id="PTHR43649:SF12">
    <property type="entry name" value="DIACETYLCHITOBIOSE BINDING PROTEIN DASA"/>
    <property type="match status" value="1"/>
</dbReference>
<dbReference type="InterPro" id="IPR006059">
    <property type="entry name" value="SBP"/>
</dbReference>
<dbReference type="SUPFAM" id="SSF53850">
    <property type="entry name" value="Periplasmic binding protein-like II"/>
    <property type="match status" value="1"/>
</dbReference>
<dbReference type="EMBL" id="JAGGLB010000004">
    <property type="protein sequence ID" value="MBP1990250.1"/>
    <property type="molecule type" value="Genomic_DNA"/>
</dbReference>
<name>A0ABS4ISZ2_9BACL</name>
<evidence type="ECO:0000313" key="2">
    <source>
        <dbReference type="EMBL" id="MBP1990250.1"/>
    </source>
</evidence>
<keyword evidence="3" id="KW-1185">Reference proteome</keyword>
<reference evidence="2 3" key="1">
    <citation type="submission" date="2021-03" db="EMBL/GenBank/DDBJ databases">
        <title>Genomic Encyclopedia of Type Strains, Phase IV (KMG-IV): sequencing the most valuable type-strain genomes for metagenomic binning, comparative biology and taxonomic classification.</title>
        <authorList>
            <person name="Goeker M."/>
        </authorList>
    </citation>
    <scope>NUCLEOTIDE SEQUENCE [LARGE SCALE GENOMIC DNA]</scope>
    <source>
        <strain evidence="2 3">DSM 26048</strain>
    </source>
</reference>
<dbReference type="PROSITE" id="PS51257">
    <property type="entry name" value="PROKAR_LIPOPROTEIN"/>
    <property type="match status" value="1"/>
</dbReference>
<evidence type="ECO:0000256" key="1">
    <source>
        <dbReference type="SAM" id="MobiDB-lite"/>
    </source>
</evidence>
<protein>
    <submittedName>
        <fullName evidence="2">ABC-type glycerol-3-phosphate transport system substrate-binding protein</fullName>
    </submittedName>
</protein>
<feature type="compositionally biased region" description="Polar residues" evidence="1">
    <location>
        <begin position="31"/>
        <end position="54"/>
    </location>
</feature>
<organism evidence="2 3">
    <name type="scientific">Paenibacillus eucommiae</name>
    <dbReference type="NCBI Taxonomy" id="1355755"/>
    <lineage>
        <taxon>Bacteria</taxon>
        <taxon>Bacillati</taxon>
        <taxon>Bacillota</taxon>
        <taxon>Bacilli</taxon>
        <taxon>Bacillales</taxon>
        <taxon>Paenibacillaceae</taxon>
        <taxon>Paenibacillus</taxon>
    </lineage>
</organism>
<dbReference type="InterPro" id="IPR050490">
    <property type="entry name" value="Bact_solute-bd_prot1"/>
</dbReference>